<dbReference type="Pfam" id="PF01042">
    <property type="entry name" value="Ribonuc_L-PSP"/>
    <property type="match status" value="1"/>
</dbReference>
<protein>
    <submittedName>
        <fullName evidence="1">RidA family protein</fullName>
    </submittedName>
</protein>
<dbReference type="InterPro" id="IPR038743">
    <property type="entry name" value="YjgH-like"/>
</dbReference>
<name>A0A7X3LYD6_9HYPH</name>
<dbReference type="GO" id="GO:0019239">
    <property type="term" value="F:deaminase activity"/>
    <property type="evidence" value="ECO:0007669"/>
    <property type="project" value="TreeGrafter"/>
</dbReference>
<proteinExistence type="predicted"/>
<dbReference type="Gene3D" id="3.30.1330.40">
    <property type="entry name" value="RutC-like"/>
    <property type="match status" value="1"/>
</dbReference>
<dbReference type="PANTHER" id="PTHR11803">
    <property type="entry name" value="2-IMINOBUTANOATE/2-IMINOPROPANOATE DEAMINASE RIDA"/>
    <property type="match status" value="1"/>
</dbReference>
<dbReference type="SUPFAM" id="SSF55298">
    <property type="entry name" value="YjgF-like"/>
    <property type="match status" value="1"/>
</dbReference>
<dbReference type="AlphaFoldDB" id="A0A7X3LYD6"/>
<evidence type="ECO:0000313" key="2">
    <source>
        <dbReference type="Proteomes" id="UP000433101"/>
    </source>
</evidence>
<sequence length="113" mass="12404">MSPGLEADGFLFLTGFTGAGTDGTMPEDTEMQIRQAFAKVGLVLREAGLSFDSIVEMTTYHVGLRDHLETFKKVRAELVAEPYPAWTAIEVAGFVTEDAIVEIRAIARRNQPD</sequence>
<reference evidence="1 2" key="1">
    <citation type="submission" date="2019-12" db="EMBL/GenBank/DDBJ databases">
        <authorList>
            <person name="Li M."/>
        </authorList>
    </citation>
    <scope>NUCLEOTIDE SEQUENCE [LARGE SCALE GENOMIC DNA]</scope>
    <source>
        <strain evidence="1 2">GBMRC 2046</strain>
    </source>
</reference>
<dbReference type="CDD" id="cd02198">
    <property type="entry name" value="YjgH_like"/>
    <property type="match status" value="1"/>
</dbReference>
<accession>A0A7X3LYD6</accession>
<keyword evidence="2" id="KW-1185">Reference proteome</keyword>
<gene>
    <name evidence="1" type="ORF">GR183_20825</name>
</gene>
<dbReference type="Proteomes" id="UP000433101">
    <property type="component" value="Unassembled WGS sequence"/>
</dbReference>
<organism evidence="1 2">
    <name type="scientific">Stappia sediminis</name>
    <dbReference type="NCBI Taxonomy" id="2692190"/>
    <lineage>
        <taxon>Bacteria</taxon>
        <taxon>Pseudomonadati</taxon>
        <taxon>Pseudomonadota</taxon>
        <taxon>Alphaproteobacteria</taxon>
        <taxon>Hyphomicrobiales</taxon>
        <taxon>Stappiaceae</taxon>
        <taxon>Stappia</taxon>
    </lineage>
</organism>
<dbReference type="InterPro" id="IPR006175">
    <property type="entry name" value="YjgF/YER057c/UK114"/>
</dbReference>
<evidence type="ECO:0000313" key="1">
    <source>
        <dbReference type="EMBL" id="MXN67358.1"/>
    </source>
</evidence>
<dbReference type="GO" id="GO:0005829">
    <property type="term" value="C:cytosol"/>
    <property type="evidence" value="ECO:0007669"/>
    <property type="project" value="TreeGrafter"/>
</dbReference>
<dbReference type="InterPro" id="IPR035959">
    <property type="entry name" value="RutC-like_sf"/>
</dbReference>
<dbReference type="EMBL" id="WUMV01000010">
    <property type="protein sequence ID" value="MXN67358.1"/>
    <property type="molecule type" value="Genomic_DNA"/>
</dbReference>
<comment type="caution">
    <text evidence="1">The sequence shown here is derived from an EMBL/GenBank/DDBJ whole genome shotgun (WGS) entry which is preliminary data.</text>
</comment>
<dbReference type="PANTHER" id="PTHR11803:SF44">
    <property type="entry name" value="RUTC FAMILY PROTEIN YJGH"/>
    <property type="match status" value="1"/>
</dbReference>